<evidence type="ECO:0000313" key="2">
    <source>
        <dbReference type="Proteomes" id="UP000794436"/>
    </source>
</evidence>
<evidence type="ECO:0000313" key="1">
    <source>
        <dbReference type="EMBL" id="TMW66014.1"/>
    </source>
</evidence>
<protein>
    <submittedName>
        <fullName evidence="1">Uncharacterized protein</fullName>
    </submittedName>
</protein>
<comment type="caution">
    <text evidence="1">The sequence shown here is derived from an EMBL/GenBank/DDBJ whole genome shotgun (WGS) entry which is preliminary data.</text>
</comment>
<dbReference type="EMBL" id="SPLM01000036">
    <property type="protein sequence ID" value="TMW66014.1"/>
    <property type="molecule type" value="Genomic_DNA"/>
</dbReference>
<name>A0A8K1FM81_PYTOL</name>
<keyword evidence="2" id="KW-1185">Reference proteome</keyword>
<dbReference type="AlphaFoldDB" id="A0A8K1FM81"/>
<gene>
    <name evidence="1" type="ORF">Poli38472_003779</name>
</gene>
<accession>A0A8K1FM81</accession>
<sequence length="181" mass="20130">MLLLLTTCLARVDARLQGLDGVQRLLDTLLDGSARYSLPQAAATGSVRLLDRVVCHVNNGDNDPCLDKTWFAKAMKHAILNNDLAMVHRIHYHHPEPLAHYSLNVALENGGSRDLVQWLMEHRHDQMCTSEPPARMMSTRPLDCCIRDSLAMAFGDVLLTFAGGWSIKDSSLKLGRSLTKL</sequence>
<reference evidence="1" key="1">
    <citation type="submission" date="2019-03" db="EMBL/GenBank/DDBJ databases">
        <title>Long read genome sequence of the mycoparasitic Pythium oligandrum ATCC 38472 isolated from sugarbeet rhizosphere.</title>
        <authorList>
            <person name="Gaulin E."/>
        </authorList>
    </citation>
    <scope>NUCLEOTIDE SEQUENCE</scope>
    <source>
        <strain evidence="1">ATCC 38472_TT</strain>
    </source>
</reference>
<proteinExistence type="predicted"/>
<organism evidence="1 2">
    <name type="scientific">Pythium oligandrum</name>
    <name type="common">Mycoparasitic fungus</name>
    <dbReference type="NCBI Taxonomy" id="41045"/>
    <lineage>
        <taxon>Eukaryota</taxon>
        <taxon>Sar</taxon>
        <taxon>Stramenopiles</taxon>
        <taxon>Oomycota</taxon>
        <taxon>Peronosporomycetes</taxon>
        <taxon>Pythiales</taxon>
        <taxon>Pythiaceae</taxon>
        <taxon>Pythium</taxon>
    </lineage>
</organism>
<dbReference type="Proteomes" id="UP000794436">
    <property type="component" value="Unassembled WGS sequence"/>
</dbReference>